<dbReference type="Pfam" id="PF12833">
    <property type="entry name" value="HTH_18"/>
    <property type="match status" value="1"/>
</dbReference>
<feature type="transmembrane region" description="Helical" evidence="4">
    <location>
        <begin position="70"/>
        <end position="89"/>
    </location>
</feature>
<protein>
    <submittedName>
        <fullName evidence="6">Helix-turn-helix domain-containing protein</fullName>
    </submittedName>
</protein>
<keyword evidence="4" id="KW-0812">Transmembrane</keyword>
<gene>
    <name evidence="6" type="ORF">ACFQ2O_08335</name>
</gene>
<keyword evidence="4" id="KW-1133">Transmembrane helix</keyword>
<evidence type="ECO:0000313" key="6">
    <source>
        <dbReference type="EMBL" id="MFD1186207.1"/>
    </source>
</evidence>
<dbReference type="PROSITE" id="PS00041">
    <property type="entry name" value="HTH_ARAC_FAMILY_1"/>
    <property type="match status" value="1"/>
</dbReference>
<comment type="caution">
    <text evidence="6">The sequence shown here is derived from an EMBL/GenBank/DDBJ whole genome shotgun (WGS) entry which is preliminary data.</text>
</comment>
<evidence type="ECO:0000313" key="7">
    <source>
        <dbReference type="Proteomes" id="UP001597094"/>
    </source>
</evidence>
<reference evidence="7" key="1">
    <citation type="journal article" date="2019" name="Int. J. Syst. Evol. Microbiol.">
        <title>The Global Catalogue of Microorganisms (GCM) 10K type strain sequencing project: providing services to taxonomists for standard genome sequencing and annotation.</title>
        <authorList>
            <consortium name="The Broad Institute Genomics Platform"/>
            <consortium name="The Broad Institute Genome Sequencing Center for Infectious Disease"/>
            <person name="Wu L."/>
            <person name="Ma J."/>
        </authorList>
    </citation>
    <scope>NUCLEOTIDE SEQUENCE [LARGE SCALE GENOMIC DNA]</scope>
    <source>
        <strain evidence="7">JCM 31319</strain>
    </source>
</reference>
<keyword evidence="3" id="KW-0804">Transcription</keyword>
<feature type="transmembrane region" description="Helical" evidence="4">
    <location>
        <begin position="104"/>
        <end position="126"/>
    </location>
</feature>
<dbReference type="PROSITE" id="PS01124">
    <property type="entry name" value="HTH_ARAC_FAMILY_2"/>
    <property type="match status" value="1"/>
</dbReference>
<dbReference type="InterPro" id="IPR018062">
    <property type="entry name" value="HTH_AraC-typ_CS"/>
</dbReference>
<dbReference type="SUPFAM" id="SSF46689">
    <property type="entry name" value="Homeodomain-like"/>
    <property type="match status" value="1"/>
</dbReference>
<dbReference type="PANTHER" id="PTHR43280:SF29">
    <property type="entry name" value="ARAC-FAMILY TRANSCRIPTIONAL REGULATOR"/>
    <property type="match status" value="1"/>
</dbReference>
<evidence type="ECO:0000259" key="5">
    <source>
        <dbReference type="PROSITE" id="PS01124"/>
    </source>
</evidence>
<keyword evidence="2" id="KW-0238">DNA-binding</keyword>
<feature type="transmembrane region" description="Helical" evidence="4">
    <location>
        <begin position="183"/>
        <end position="204"/>
    </location>
</feature>
<feature type="transmembrane region" description="Helical" evidence="4">
    <location>
        <begin position="6"/>
        <end position="30"/>
    </location>
</feature>
<organism evidence="6 7">
    <name type="scientific">Pontibacter rugosus</name>
    <dbReference type="NCBI Taxonomy" id="1745966"/>
    <lineage>
        <taxon>Bacteria</taxon>
        <taxon>Pseudomonadati</taxon>
        <taxon>Bacteroidota</taxon>
        <taxon>Cytophagia</taxon>
        <taxon>Cytophagales</taxon>
        <taxon>Hymenobacteraceae</taxon>
        <taxon>Pontibacter</taxon>
    </lineage>
</organism>
<dbReference type="InterPro" id="IPR009057">
    <property type="entry name" value="Homeodomain-like_sf"/>
</dbReference>
<sequence>MNTNSVKLSILAISDLLIFSQGLLLGVLFISNTKGNRSANVLLGLFILIFNFSSLHSFFLSSGLVAKYNWLLGFPSLFVFWFGPLLYFYSRSLTESNFTWKRSYYWWFVPALIELAGNLVLLGLGVSGQLVRLALTDAFAWAAAIHSFLASLLAVYCVLRSLKLIRKATNLSTIKLKWLKYSLSYFLIRFTFWSLYFALALVFAQHYNVAQYTNSVVSFFTALDFIAVFAISAFSFRHMHDIHTRQKEAAYTLSAAQEEEYFKNLLHLIEQEKLYRKSDLKLNEVAARLNTNVKYTSQLIKLQTGLSFTSFINTYRIEEIKAHIVSDQFRHLTMLAIAEESGFNSKATFNRVFKEMTGLSPKVYREQHLQQAS</sequence>
<evidence type="ECO:0000256" key="1">
    <source>
        <dbReference type="ARBA" id="ARBA00023015"/>
    </source>
</evidence>
<evidence type="ECO:0000256" key="3">
    <source>
        <dbReference type="ARBA" id="ARBA00023163"/>
    </source>
</evidence>
<keyword evidence="1" id="KW-0805">Transcription regulation</keyword>
<dbReference type="RefSeq" id="WP_377525545.1">
    <property type="nucleotide sequence ID" value="NZ_JBHTLD010000057.1"/>
</dbReference>
<dbReference type="Proteomes" id="UP001597094">
    <property type="component" value="Unassembled WGS sequence"/>
</dbReference>
<evidence type="ECO:0000256" key="2">
    <source>
        <dbReference type="ARBA" id="ARBA00023125"/>
    </source>
</evidence>
<dbReference type="PANTHER" id="PTHR43280">
    <property type="entry name" value="ARAC-FAMILY TRANSCRIPTIONAL REGULATOR"/>
    <property type="match status" value="1"/>
</dbReference>
<feature type="transmembrane region" description="Helical" evidence="4">
    <location>
        <begin position="138"/>
        <end position="162"/>
    </location>
</feature>
<proteinExistence type="predicted"/>
<keyword evidence="7" id="KW-1185">Reference proteome</keyword>
<dbReference type="InterPro" id="IPR018060">
    <property type="entry name" value="HTH_AraC"/>
</dbReference>
<evidence type="ECO:0000256" key="4">
    <source>
        <dbReference type="SAM" id="Phobius"/>
    </source>
</evidence>
<dbReference type="SMART" id="SM00342">
    <property type="entry name" value="HTH_ARAC"/>
    <property type="match status" value="1"/>
</dbReference>
<feature type="domain" description="HTH araC/xylS-type" evidence="5">
    <location>
        <begin position="263"/>
        <end position="367"/>
    </location>
</feature>
<accession>A0ABW3SQQ5</accession>
<keyword evidence="4" id="KW-0472">Membrane</keyword>
<dbReference type="Gene3D" id="1.10.10.60">
    <property type="entry name" value="Homeodomain-like"/>
    <property type="match status" value="2"/>
</dbReference>
<feature type="transmembrane region" description="Helical" evidence="4">
    <location>
        <begin position="216"/>
        <end position="236"/>
    </location>
</feature>
<feature type="transmembrane region" description="Helical" evidence="4">
    <location>
        <begin position="42"/>
        <end position="64"/>
    </location>
</feature>
<dbReference type="EMBL" id="JBHTLD010000057">
    <property type="protein sequence ID" value="MFD1186207.1"/>
    <property type="molecule type" value="Genomic_DNA"/>
</dbReference>
<name>A0ABW3SQQ5_9BACT</name>